<feature type="region of interest" description="Disordered" evidence="1">
    <location>
        <begin position="273"/>
        <end position="298"/>
    </location>
</feature>
<name>A0A1I6TJ96_9EURY</name>
<dbReference type="InterPro" id="IPR050678">
    <property type="entry name" value="DNA_Partitioning_ATPase"/>
</dbReference>
<dbReference type="CDD" id="cd02042">
    <property type="entry name" value="ParAB_family"/>
    <property type="match status" value="1"/>
</dbReference>
<dbReference type="Pfam" id="PF13614">
    <property type="entry name" value="AAA_31"/>
    <property type="match status" value="1"/>
</dbReference>
<keyword evidence="4" id="KW-1185">Reference proteome</keyword>
<proteinExistence type="predicted"/>
<dbReference type="OrthoDB" id="298117at2157"/>
<organism evidence="3 4">
    <name type="scientific">Halostagnicola kamekurae</name>
    <dbReference type="NCBI Taxonomy" id="619731"/>
    <lineage>
        <taxon>Archaea</taxon>
        <taxon>Methanobacteriati</taxon>
        <taxon>Methanobacteriota</taxon>
        <taxon>Stenosarchaea group</taxon>
        <taxon>Halobacteria</taxon>
        <taxon>Halobacteriales</taxon>
        <taxon>Natrialbaceae</taxon>
        <taxon>Halostagnicola</taxon>
    </lineage>
</organism>
<feature type="domain" description="AAA" evidence="2">
    <location>
        <begin position="5"/>
        <end position="185"/>
    </location>
</feature>
<dbReference type="SUPFAM" id="SSF52540">
    <property type="entry name" value="P-loop containing nucleoside triphosphate hydrolases"/>
    <property type="match status" value="1"/>
</dbReference>
<sequence>MLSYAVYSEAGGVGKTTLSANLAVAHARAGLDVLVVPLDPQDGDLSYLFDADQNRSDTETDTLVHHLVGRANGPFADILETVEHGVDIVPEHNRLEDLGEALRKEQEARSDFGESFPMWTQLQRVLREAEVHNQYDVLIVDPPASSGPHLYNALDATRNLVLPLEPSGKGQASVSGLDDLVSNLEAQLEINIGVLAAIPNQFKGTRDQGTIIDEIETQGFDVPEMLRDRTSLLEGCWRKRCSAFTYVREHRDRKREYELETLEKFDRLARHLERQGNIEAPEPPEPGALEREETEVRA</sequence>
<dbReference type="PANTHER" id="PTHR13696:SF99">
    <property type="entry name" value="COBYRINIC ACID AC-DIAMIDE SYNTHASE"/>
    <property type="match status" value="1"/>
</dbReference>
<dbReference type="InterPro" id="IPR027417">
    <property type="entry name" value="P-loop_NTPase"/>
</dbReference>
<evidence type="ECO:0000259" key="2">
    <source>
        <dbReference type="Pfam" id="PF13614"/>
    </source>
</evidence>
<gene>
    <name evidence="3" type="ORF">SAMN04488556_3160</name>
</gene>
<protein>
    <submittedName>
        <fullName evidence="3">Cellulose biosynthesis protein BcsQ</fullName>
    </submittedName>
</protein>
<reference evidence="4" key="1">
    <citation type="submission" date="2016-10" db="EMBL/GenBank/DDBJ databases">
        <authorList>
            <person name="Varghese N."/>
            <person name="Submissions S."/>
        </authorList>
    </citation>
    <scope>NUCLEOTIDE SEQUENCE [LARGE SCALE GENOMIC DNA]</scope>
    <source>
        <strain evidence="4">DSM 22427</strain>
    </source>
</reference>
<dbReference type="AlphaFoldDB" id="A0A1I6TJ96"/>
<evidence type="ECO:0000313" key="3">
    <source>
        <dbReference type="EMBL" id="SFS89289.1"/>
    </source>
</evidence>
<feature type="compositionally biased region" description="Basic and acidic residues" evidence="1">
    <location>
        <begin position="288"/>
        <end position="298"/>
    </location>
</feature>
<dbReference type="InterPro" id="IPR025669">
    <property type="entry name" value="AAA_dom"/>
</dbReference>
<dbReference type="PANTHER" id="PTHR13696">
    <property type="entry name" value="P-LOOP CONTAINING NUCLEOSIDE TRIPHOSPHATE HYDROLASE"/>
    <property type="match status" value="1"/>
</dbReference>
<dbReference type="RefSeq" id="WP_092905867.1">
    <property type="nucleotide sequence ID" value="NZ_FOZS01000003.1"/>
</dbReference>
<dbReference type="Gene3D" id="3.40.50.300">
    <property type="entry name" value="P-loop containing nucleotide triphosphate hydrolases"/>
    <property type="match status" value="1"/>
</dbReference>
<evidence type="ECO:0000313" key="4">
    <source>
        <dbReference type="Proteomes" id="UP000199199"/>
    </source>
</evidence>
<accession>A0A1I6TJ96</accession>
<dbReference type="EMBL" id="FOZS01000003">
    <property type="protein sequence ID" value="SFS89289.1"/>
    <property type="molecule type" value="Genomic_DNA"/>
</dbReference>
<dbReference type="Proteomes" id="UP000199199">
    <property type="component" value="Unassembled WGS sequence"/>
</dbReference>
<evidence type="ECO:0000256" key="1">
    <source>
        <dbReference type="SAM" id="MobiDB-lite"/>
    </source>
</evidence>